<evidence type="ECO:0000313" key="4">
    <source>
        <dbReference type="EMBL" id="RYB95046.1"/>
    </source>
</evidence>
<organism evidence="4 5">
    <name type="scientific">Nocardioides oleivorans</name>
    <dbReference type="NCBI Taxonomy" id="273676"/>
    <lineage>
        <taxon>Bacteria</taxon>
        <taxon>Bacillati</taxon>
        <taxon>Actinomycetota</taxon>
        <taxon>Actinomycetes</taxon>
        <taxon>Propionibacteriales</taxon>
        <taxon>Nocardioidaceae</taxon>
        <taxon>Nocardioides</taxon>
    </lineage>
</organism>
<dbReference type="RefSeq" id="WP_129400390.1">
    <property type="nucleotide sequence ID" value="NZ_SDWT01000001.1"/>
</dbReference>
<accession>A0A4Q2S1I0</accession>
<name>A0A4Q2S1I0_9ACTN</name>
<dbReference type="AlphaFoldDB" id="A0A4Q2S1I0"/>
<protein>
    <recommendedName>
        <fullName evidence="3">DUF6458 domain-containing protein</fullName>
    </recommendedName>
</protein>
<dbReference type="EMBL" id="SDWT01000001">
    <property type="protein sequence ID" value="RYB95046.1"/>
    <property type="molecule type" value="Genomic_DNA"/>
</dbReference>
<dbReference type="Pfam" id="PF20059">
    <property type="entry name" value="DUF6458"/>
    <property type="match status" value="1"/>
</dbReference>
<feature type="transmembrane region" description="Helical" evidence="2">
    <location>
        <begin position="29"/>
        <end position="51"/>
    </location>
</feature>
<evidence type="ECO:0000256" key="1">
    <source>
        <dbReference type="SAM" id="MobiDB-lite"/>
    </source>
</evidence>
<dbReference type="OrthoDB" id="4775046at2"/>
<keyword evidence="2" id="KW-1133">Transmembrane helix</keyword>
<reference evidence="4 5" key="1">
    <citation type="submission" date="2019-01" db="EMBL/GenBank/DDBJ databases">
        <title>Novel species of Nocardioides.</title>
        <authorList>
            <person name="Liu Q."/>
            <person name="Xin Y.-H."/>
        </authorList>
    </citation>
    <scope>NUCLEOTIDE SEQUENCE [LARGE SCALE GENOMIC DNA]</scope>
    <source>
        <strain evidence="4 5">CGMCC 4.6882</strain>
    </source>
</reference>
<keyword evidence="5" id="KW-1185">Reference proteome</keyword>
<feature type="region of interest" description="Disordered" evidence="1">
    <location>
        <begin position="60"/>
        <end position="80"/>
    </location>
</feature>
<gene>
    <name evidence="4" type="ORF">EUA93_12240</name>
</gene>
<dbReference type="InterPro" id="IPR045597">
    <property type="entry name" value="DUF6458"/>
</dbReference>
<evidence type="ECO:0000259" key="3">
    <source>
        <dbReference type="Pfam" id="PF20059"/>
    </source>
</evidence>
<feature type="domain" description="DUF6458" evidence="3">
    <location>
        <begin position="1"/>
        <end position="78"/>
    </location>
</feature>
<dbReference type="Proteomes" id="UP000294071">
    <property type="component" value="Unassembled WGS sequence"/>
</dbReference>
<evidence type="ECO:0000256" key="2">
    <source>
        <dbReference type="SAM" id="Phobius"/>
    </source>
</evidence>
<proteinExistence type="predicted"/>
<keyword evidence="2" id="KW-0472">Membrane</keyword>
<feature type="compositionally biased region" description="Polar residues" evidence="1">
    <location>
        <begin position="60"/>
        <end position="72"/>
    </location>
</feature>
<comment type="caution">
    <text evidence="4">The sequence shown here is derived from an EMBL/GenBank/DDBJ whole genome shotgun (WGS) entry which is preliminary data.</text>
</comment>
<sequence>MGYGFGGFLLVVGLVLALAVDESVSGIDLTMVGWIMAAVGAVLIAITALTWNTGRRSRAVQTVTHPDGSQTVRENRTDNL</sequence>
<keyword evidence="2" id="KW-0812">Transmembrane</keyword>
<evidence type="ECO:0000313" key="5">
    <source>
        <dbReference type="Proteomes" id="UP000294071"/>
    </source>
</evidence>